<dbReference type="SUPFAM" id="SSF56601">
    <property type="entry name" value="beta-lactamase/transpeptidase-like"/>
    <property type="match status" value="1"/>
</dbReference>
<evidence type="ECO:0000256" key="3">
    <source>
        <dbReference type="ARBA" id="ARBA00022801"/>
    </source>
</evidence>
<feature type="region of interest" description="Disordered" evidence="8">
    <location>
        <begin position="295"/>
        <end position="332"/>
    </location>
</feature>
<evidence type="ECO:0000256" key="2">
    <source>
        <dbReference type="ARBA" id="ARBA00022729"/>
    </source>
</evidence>
<evidence type="ECO:0000256" key="5">
    <source>
        <dbReference type="ARBA" id="ARBA00022984"/>
    </source>
</evidence>
<dbReference type="Proteomes" id="UP001431784">
    <property type="component" value="Unassembled WGS sequence"/>
</dbReference>
<evidence type="ECO:0000256" key="8">
    <source>
        <dbReference type="SAM" id="MobiDB-lite"/>
    </source>
</evidence>
<dbReference type="PRINTS" id="PR00725">
    <property type="entry name" value="DADACBPTASE1"/>
</dbReference>
<feature type="region of interest" description="Disordered" evidence="8">
    <location>
        <begin position="442"/>
        <end position="476"/>
    </location>
</feature>
<dbReference type="InterPro" id="IPR012338">
    <property type="entry name" value="Beta-lactam/transpept-like"/>
</dbReference>
<reference evidence="11" key="1">
    <citation type="submission" date="2023-02" db="EMBL/GenBank/DDBJ databases">
        <title>Description of Roseinatronobacter alkalisoli sp. nov., an alkaliphilic bacerium isolated from soda soil.</title>
        <authorList>
            <person name="Wei W."/>
        </authorList>
    </citation>
    <scope>NUCLEOTIDE SEQUENCE</scope>
    <source>
        <strain evidence="11">HJB301</strain>
    </source>
</reference>
<evidence type="ECO:0000256" key="1">
    <source>
        <dbReference type="ARBA" id="ARBA00007164"/>
    </source>
</evidence>
<evidence type="ECO:0000256" key="7">
    <source>
        <dbReference type="RuleBase" id="RU004016"/>
    </source>
</evidence>
<dbReference type="EMBL" id="JAQZSM010000016">
    <property type="protein sequence ID" value="MDD7972546.1"/>
    <property type="molecule type" value="Genomic_DNA"/>
</dbReference>
<keyword evidence="6" id="KW-0961">Cell wall biogenesis/degradation</keyword>
<sequence length="655" mass="68558">MQARFGRLYRHVLVCSILLIGYLVAAPALAAPYAAMVMDARNGEVIFARNHDTKLHPASLTKMMTLYIAFEAVKHGEVTLDTMFTTSRRATQQTCVCLGLREGQKISLRHLIRAAALRSANDAAVVIAEGISGSVEAFADRMTATARAMGMSNTTFRNPHGLTQSGHVSTARDMTILGRQLYFDYPQYFNIFSRRSDNAGVGTVPNTNRRFLDAYSGADGIKTGYTRAAGFNLTASAQRGGKHIIATMFGGSSTAARNAHVAELLDIGFSRAGARVATRAPATPGYRGRGAVAVAQAPEGSGDRPASARTIRLQTAVRTSPRPQARPERAPSSDVLLALRDGVEAAVSQIADATSAETAPAVDEGSTTMAVAALAPETPSVTPPPRPDDFGATADLTTESETPDFTVAQAAGFSIANTEDLVALDVATAIATPDSDTLVQLAEASADQSDSPDDASDTDATSTDTVEDTQIAQSQNVETLPETVWIGAAESILLADFATPDASTTPAALYDDARAETGQILAQDGLAASPRPPERQGIILTSAAQPVPNSQAAATAAVAEANVQADAEIVSRLSTSDGGRLWGVSLGEFTSRNAAERGIITVKMAEAAALGNGISRIRQTSGRFEASFAGLTATEAERACRRLSARGMDCTIAHP</sequence>
<evidence type="ECO:0000259" key="10">
    <source>
        <dbReference type="Pfam" id="PF00768"/>
    </source>
</evidence>
<keyword evidence="2 9" id="KW-0732">Signal</keyword>
<dbReference type="GO" id="GO:0016787">
    <property type="term" value="F:hydrolase activity"/>
    <property type="evidence" value="ECO:0007669"/>
    <property type="project" value="UniProtKB-KW"/>
</dbReference>
<gene>
    <name evidence="11" type="ORF">PUT78_15715</name>
</gene>
<feature type="domain" description="Peptidase S11 D-alanyl-D-alanine carboxypeptidase A N-terminal" evidence="10">
    <location>
        <begin position="28"/>
        <end position="251"/>
    </location>
</feature>
<evidence type="ECO:0000313" key="12">
    <source>
        <dbReference type="Proteomes" id="UP001431784"/>
    </source>
</evidence>
<dbReference type="PANTHER" id="PTHR21581:SF6">
    <property type="entry name" value="TRAFFICKING PROTEIN PARTICLE COMPLEX SUBUNIT 12"/>
    <property type="match status" value="1"/>
</dbReference>
<dbReference type="PANTHER" id="PTHR21581">
    <property type="entry name" value="D-ALANYL-D-ALANINE CARBOXYPEPTIDASE"/>
    <property type="match status" value="1"/>
</dbReference>
<feature type="region of interest" description="Disordered" evidence="8">
    <location>
        <begin position="376"/>
        <end position="396"/>
    </location>
</feature>
<evidence type="ECO:0000256" key="4">
    <source>
        <dbReference type="ARBA" id="ARBA00022960"/>
    </source>
</evidence>
<comment type="caution">
    <text evidence="11">The sequence shown here is derived from an EMBL/GenBank/DDBJ whole genome shotgun (WGS) entry which is preliminary data.</text>
</comment>
<protein>
    <submittedName>
        <fullName evidence="11">Serine hydrolase</fullName>
    </submittedName>
</protein>
<dbReference type="Gene3D" id="3.40.710.10">
    <property type="entry name" value="DD-peptidase/beta-lactamase superfamily"/>
    <property type="match status" value="1"/>
</dbReference>
<evidence type="ECO:0000313" key="11">
    <source>
        <dbReference type="EMBL" id="MDD7972546.1"/>
    </source>
</evidence>
<evidence type="ECO:0000256" key="6">
    <source>
        <dbReference type="ARBA" id="ARBA00023316"/>
    </source>
</evidence>
<keyword evidence="3 11" id="KW-0378">Hydrolase</keyword>
<evidence type="ECO:0000256" key="9">
    <source>
        <dbReference type="SAM" id="SignalP"/>
    </source>
</evidence>
<dbReference type="InterPro" id="IPR018044">
    <property type="entry name" value="Peptidase_S11"/>
</dbReference>
<keyword evidence="12" id="KW-1185">Reference proteome</keyword>
<feature type="signal peptide" evidence="9">
    <location>
        <begin position="1"/>
        <end position="30"/>
    </location>
</feature>
<name>A0ABT5TC16_9RHOB</name>
<organism evidence="11 12">
    <name type="scientific">Roseinatronobacter alkalisoli</name>
    <dbReference type="NCBI Taxonomy" id="3028235"/>
    <lineage>
        <taxon>Bacteria</taxon>
        <taxon>Pseudomonadati</taxon>
        <taxon>Pseudomonadota</taxon>
        <taxon>Alphaproteobacteria</taxon>
        <taxon>Rhodobacterales</taxon>
        <taxon>Paracoccaceae</taxon>
        <taxon>Roseinatronobacter</taxon>
    </lineage>
</organism>
<dbReference type="RefSeq" id="WP_274353218.1">
    <property type="nucleotide sequence ID" value="NZ_JAQZSM010000016.1"/>
</dbReference>
<proteinExistence type="inferred from homology"/>
<comment type="similarity">
    <text evidence="1 7">Belongs to the peptidase S11 family.</text>
</comment>
<feature type="compositionally biased region" description="Polar residues" evidence="8">
    <location>
        <begin position="312"/>
        <end position="322"/>
    </location>
</feature>
<dbReference type="Pfam" id="PF00768">
    <property type="entry name" value="Peptidase_S11"/>
    <property type="match status" value="1"/>
</dbReference>
<keyword evidence="5" id="KW-0573">Peptidoglycan synthesis</keyword>
<feature type="chain" id="PRO_5046351037" evidence="9">
    <location>
        <begin position="31"/>
        <end position="655"/>
    </location>
</feature>
<dbReference type="InterPro" id="IPR001967">
    <property type="entry name" value="Peptidase_S11_N"/>
</dbReference>
<accession>A0ABT5TC16</accession>
<keyword evidence="4" id="KW-0133">Cell shape</keyword>